<name>A0A9P4J4B4_9PEZI</name>
<evidence type="ECO:0000259" key="2">
    <source>
        <dbReference type="Pfam" id="PF12898"/>
    </source>
</evidence>
<dbReference type="InterPro" id="IPR024630">
    <property type="entry name" value="Stc1"/>
</dbReference>
<evidence type="ECO:0000313" key="4">
    <source>
        <dbReference type="Proteomes" id="UP000799439"/>
    </source>
</evidence>
<dbReference type="EMBL" id="ML996084">
    <property type="protein sequence ID" value="KAF2154341.1"/>
    <property type="molecule type" value="Genomic_DNA"/>
</dbReference>
<protein>
    <recommendedName>
        <fullName evidence="2">Stc1 domain-containing protein</fullName>
    </recommendedName>
</protein>
<keyword evidence="4" id="KW-1185">Reference proteome</keyword>
<gene>
    <name evidence="3" type="ORF">K461DRAFT_267374</name>
</gene>
<dbReference type="OrthoDB" id="3906619at2759"/>
<sequence>MPVHNEKSVSDDSSVVLPRREFKPNVHLRSKAPILTREITCSICRVPKNERAFSRSQKDRYSADRQYAIECLECSGGIKKQEITCTGCDKTLPLDKFAKSQRKDKDIAPQECYDCVATRVDTPAKQAERAMKELAVSKPSKSKACGAYGGDGWHSQNERYDLGVQEWSDGGSDISVEDSESDDDHYSV</sequence>
<comment type="caution">
    <text evidence="3">The sequence shown here is derived from an EMBL/GenBank/DDBJ whole genome shotgun (WGS) entry which is preliminary data.</text>
</comment>
<dbReference type="Pfam" id="PF12898">
    <property type="entry name" value="Stc1"/>
    <property type="match status" value="1"/>
</dbReference>
<accession>A0A9P4J4B4</accession>
<feature type="region of interest" description="Disordered" evidence="1">
    <location>
        <begin position="141"/>
        <end position="188"/>
    </location>
</feature>
<reference evidence="3" key="1">
    <citation type="journal article" date="2020" name="Stud. Mycol.">
        <title>101 Dothideomycetes genomes: a test case for predicting lifestyles and emergence of pathogens.</title>
        <authorList>
            <person name="Haridas S."/>
            <person name="Albert R."/>
            <person name="Binder M."/>
            <person name="Bloem J."/>
            <person name="Labutti K."/>
            <person name="Salamov A."/>
            <person name="Andreopoulos B."/>
            <person name="Baker S."/>
            <person name="Barry K."/>
            <person name="Bills G."/>
            <person name="Bluhm B."/>
            <person name="Cannon C."/>
            <person name="Castanera R."/>
            <person name="Culley D."/>
            <person name="Daum C."/>
            <person name="Ezra D."/>
            <person name="Gonzalez J."/>
            <person name="Henrissat B."/>
            <person name="Kuo A."/>
            <person name="Liang C."/>
            <person name="Lipzen A."/>
            <person name="Lutzoni F."/>
            <person name="Magnuson J."/>
            <person name="Mondo S."/>
            <person name="Nolan M."/>
            <person name="Ohm R."/>
            <person name="Pangilinan J."/>
            <person name="Park H.-J."/>
            <person name="Ramirez L."/>
            <person name="Alfaro M."/>
            <person name="Sun H."/>
            <person name="Tritt A."/>
            <person name="Yoshinaga Y."/>
            <person name="Zwiers L.-H."/>
            <person name="Turgeon B."/>
            <person name="Goodwin S."/>
            <person name="Spatafora J."/>
            <person name="Crous P."/>
            <person name="Grigoriev I."/>
        </authorList>
    </citation>
    <scope>NUCLEOTIDE SEQUENCE</scope>
    <source>
        <strain evidence="3">CBS 260.36</strain>
    </source>
</reference>
<evidence type="ECO:0000313" key="3">
    <source>
        <dbReference type="EMBL" id="KAF2154341.1"/>
    </source>
</evidence>
<evidence type="ECO:0000256" key="1">
    <source>
        <dbReference type="SAM" id="MobiDB-lite"/>
    </source>
</evidence>
<feature type="domain" description="Stc1" evidence="2">
    <location>
        <begin position="41"/>
        <end position="116"/>
    </location>
</feature>
<organism evidence="3 4">
    <name type="scientific">Myriangium duriaei CBS 260.36</name>
    <dbReference type="NCBI Taxonomy" id="1168546"/>
    <lineage>
        <taxon>Eukaryota</taxon>
        <taxon>Fungi</taxon>
        <taxon>Dikarya</taxon>
        <taxon>Ascomycota</taxon>
        <taxon>Pezizomycotina</taxon>
        <taxon>Dothideomycetes</taxon>
        <taxon>Dothideomycetidae</taxon>
        <taxon>Myriangiales</taxon>
        <taxon>Myriangiaceae</taxon>
        <taxon>Myriangium</taxon>
    </lineage>
</organism>
<proteinExistence type="predicted"/>
<feature type="compositionally biased region" description="Acidic residues" evidence="1">
    <location>
        <begin position="175"/>
        <end position="188"/>
    </location>
</feature>
<dbReference type="Proteomes" id="UP000799439">
    <property type="component" value="Unassembled WGS sequence"/>
</dbReference>
<dbReference type="AlphaFoldDB" id="A0A9P4J4B4"/>